<evidence type="ECO:0000256" key="7">
    <source>
        <dbReference type="ARBA" id="ARBA00022741"/>
    </source>
</evidence>
<keyword evidence="8" id="KW-0067">ATP-binding</keyword>
<keyword evidence="6 14" id="KW-0812">Transmembrane</keyword>
<dbReference type="SUPFAM" id="SSF55785">
    <property type="entry name" value="PYP-like sensor domain (PAS domain)"/>
    <property type="match status" value="2"/>
</dbReference>
<dbReference type="Gene3D" id="3.30.565.10">
    <property type="entry name" value="Histidine kinase-like ATPase, C-terminal domain"/>
    <property type="match status" value="1"/>
</dbReference>
<dbReference type="PROSITE" id="PS50110">
    <property type="entry name" value="RESPONSE_REGULATORY"/>
    <property type="match status" value="1"/>
</dbReference>
<evidence type="ECO:0000256" key="8">
    <source>
        <dbReference type="ARBA" id="ARBA00022840"/>
    </source>
</evidence>
<organism evidence="20 21">
    <name type="scientific">Chitinophaga nivalis</name>
    <dbReference type="NCBI Taxonomy" id="2991709"/>
    <lineage>
        <taxon>Bacteria</taxon>
        <taxon>Pseudomonadati</taxon>
        <taxon>Bacteroidota</taxon>
        <taxon>Chitinophagia</taxon>
        <taxon>Chitinophagales</taxon>
        <taxon>Chitinophagaceae</taxon>
        <taxon>Chitinophaga</taxon>
    </lineage>
</organism>
<dbReference type="Proteomes" id="UP001207742">
    <property type="component" value="Unassembled WGS sequence"/>
</dbReference>
<dbReference type="NCBIfam" id="TIGR00229">
    <property type="entry name" value="sensory_box"/>
    <property type="match status" value="2"/>
</dbReference>
<sequence>MKKIANTVIVLVVVVLITLCVFVFYAWMVQKRTRDAATSIKNSNLIIDKARSIAALDNSYTTSIRDMLLMDQQKLPPLGFQPPDSMQRALHQLMQMVSLSPPSQKVLLSIQHILREKIAYNQEILQTATTNLPKARQLITAPKGQQLRLRLQQLVSTFLETERTLLIQSIDKDAYYTRYSFWSMVLASLLILILLGGEARYIFRLFEKLRNWSNQLQKSEQSFKRLTEEMEPILFTTDTNGLFTYVSKGVADITGYSHTALIGKHYSLFLEEDIFENLDTFYRQQVEEGQDYSSREFEIITKTGAKRWVEQLTSIVRREDGKLKEFQCIVRDIDSEKRNDATVEYLQKRLEAIIDFMPSMMFVKDMPGKYLLVNNRFTEIMQVDKDDIIGKTDAELSHHTWVARYAELDRQVMSTGNRFKMDDTIEVKDKTYHFLITKFPLRNNAGEMIGVCGIGQDLTEKVNYIAGIEKANKIAKEAVNSQEIFLANMSHEIRTPMNGIIGMTNLLIQQQQLTPTQIDYVMGIKTSASNLLVIINDILDFSKIKAGKLQLLHEPFELFEVINQVLFPLKLQAEQKGVSFYQEIDDNIPAYLLGDEVRLNQILVNIVENAIKFTVAGSIRVKICLAGEDKDRSTIRIGFTVKDTGIGIPPEKQASIFESFSQTHTGSSRKFGGTGLGLAICKHLIALQDGIIRVESNINEGSVFYFELPFTKDLFATQQKKDPQKHATQDKALAGKLILVVEDNDINQQVAFHTLRNAGARTDVVSDGETALQMLRHKTYDCIIMDIQMPGMDGYQTTRAMRQQGITASIIAMTASAIKGEKERCLEAGMNDYISKPFEPEELFYKIQKGMGEEVADYVARPVAANASQGPVNFNTVYKIMSGNSENIRVLLEDLLRSVPVKFAELYAAIREENWNQAFIIAHQLKGNLDIVGMREAVTIAHSIERDATLTENLDTLPARLEELIATYNKYAPLIEEHIMAC</sequence>
<dbReference type="Pfam" id="PF00072">
    <property type="entry name" value="Response_reg"/>
    <property type="match status" value="1"/>
</dbReference>
<evidence type="ECO:0000256" key="4">
    <source>
        <dbReference type="ARBA" id="ARBA00022475"/>
    </source>
</evidence>
<evidence type="ECO:0000256" key="10">
    <source>
        <dbReference type="ARBA" id="ARBA00023012"/>
    </source>
</evidence>
<dbReference type="CDD" id="cd00130">
    <property type="entry name" value="PAS"/>
    <property type="match status" value="2"/>
</dbReference>
<evidence type="ECO:0000256" key="13">
    <source>
        <dbReference type="PROSITE-ProRule" id="PRU00169"/>
    </source>
</evidence>
<feature type="transmembrane region" description="Helical" evidence="14">
    <location>
        <begin position="7"/>
        <end position="28"/>
    </location>
</feature>
<evidence type="ECO:0000259" key="19">
    <source>
        <dbReference type="PROSITE" id="PS50894"/>
    </source>
</evidence>
<dbReference type="RefSeq" id="WP_264734544.1">
    <property type="nucleotide sequence ID" value="NZ_JAPDNR010000001.1"/>
</dbReference>
<dbReference type="PROSITE" id="PS50112">
    <property type="entry name" value="PAS"/>
    <property type="match status" value="2"/>
</dbReference>
<dbReference type="SUPFAM" id="SSF55874">
    <property type="entry name" value="ATPase domain of HSP90 chaperone/DNA topoisomerase II/histidine kinase"/>
    <property type="match status" value="1"/>
</dbReference>
<evidence type="ECO:0000256" key="9">
    <source>
        <dbReference type="ARBA" id="ARBA00022989"/>
    </source>
</evidence>
<feature type="modified residue" description="4-aspartylphosphate" evidence="13">
    <location>
        <position position="786"/>
    </location>
</feature>
<dbReference type="InterPro" id="IPR036641">
    <property type="entry name" value="HPT_dom_sf"/>
</dbReference>
<comment type="catalytic activity">
    <reaction evidence="1">
        <text>ATP + protein L-histidine = ADP + protein N-phospho-L-histidine.</text>
        <dbReference type="EC" id="2.7.13.3"/>
    </reaction>
</comment>
<dbReference type="EMBL" id="JAPDNS010000002">
    <property type="protein sequence ID" value="MCW3487739.1"/>
    <property type="molecule type" value="Genomic_DNA"/>
</dbReference>
<dbReference type="Pfam" id="PF02518">
    <property type="entry name" value="HATPase_c"/>
    <property type="match status" value="1"/>
</dbReference>
<evidence type="ECO:0000256" key="11">
    <source>
        <dbReference type="ARBA" id="ARBA00023136"/>
    </source>
</evidence>
<keyword evidence="7" id="KW-0547">Nucleotide-binding</keyword>
<accession>A0ABT3IUV3</accession>
<feature type="domain" description="Response regulatory" evidence="16">
    <location>
        <begin position="737"/>
        <end position="851"/>
    </location>
</feature>
<dbReference type="InterPro" id="IPR000700">
    <property type="entry name" value="PAS-assoc_C"/>
</dbReference>
<evidence type="ECO:0000259" key="17">
    <source>
        <dbReference type="PROSITE" id="PS50112"/>
    </source>
</evidence>
<dbReference type="InterPro" id="IPR001610">
    <property type="entry name" value="PAC"/>
</dbReference>
<dbReference type="Gene3D" id="1.20.120.160">
    <property type="entry name" value="HPT domain"/>
    <property type="match status" value="1"/>
</dbReference>
<dbReference type="Gene3D" id="3.40.50.2300">
    <property type="match status" value="1"/>
</dbReference>
<comment type="subcellular location">
    <subcellularLocation>
        <location evidence="2">Cell membrane</location>
        <topology evidence="2">Multi-pass membrane protein</topology>
    </subcellularLocation>
</comment>
<dbReference type="SMART" id="SM00388">
    <property type="entry name" value="HisKA"/>
    <property type="match status" value="1"/>
</dbReference>
<keyword evidence="4" id="KW-1003">Cell membrane</keyword>
<dbReference type="SMART" id="SM00387">
    <property type="entry name" value="HATPase_c"/>
    <property type="match status" value="1"/>
</dbReference>
<dbReference type="PANTHER" id="PTHR45339">
    <property type="entry name" value="HYBRID SIGNAL TRANSDUCTION HISTIDINE KINASE J"/>
    <property type="match status" value="1"/>
</dbReference>
<reference evidence="20 21" key="1">
    <citation type="submission" date="2022-10" db="EMBL/GenBank/DDBJ databases">
        <title>Chitinophaga nivalis PC15 sp. nov., isolated from Pyeongchang county, South Korea.</title>
        <authorList>
            <person name="Trinh H.N."/>
        </authorList>
    </citation>
    <scope>NUCLEOTIDE SEQUENCE [LARGE SCALE GENOMIC DNA]</scope>
    <source>
        <strain evidence="20 21">PC14</strain>
    </source>
</reference>
<dbReference type="CDD" id="cd00082">
    <property type="entry name" value="HisKA"/>
    <property type="match status" value="1"/>
</dbReference>
<dbReference type="CDD" id="cd17546">
    <property type="entry name" value="REC_hyHK_CKI1_RcsC-like"/>
    <property type="match status" value="1"/>
</dbReference>
<evidence type="ECO:0000256" key="1">
    <source>
        <dbReference type="ARBA" id="ARBA00000085"/>
    </source>
</evidence>
<evidence type="ECO:0000256" key="3">
    <source>
        <dbReference type="ARBA" id="ARBA00012438"/>
    </source>
</evidence>
<dbReference type="SUPFAM" id="SSF52172">
    <property type="entry name" value="CheY-like"/>
    <property type="match status" value="1"/>
</dbReference>
<dbReference type="Pfam" id="PF00512">
    <property type="entry name" value="HisKA"/>
    <property type="match status" value="1"/>
</dbReference>
<dbReference type="SUPFAM" id="SSF47226">
    <property type="entry name" value="Histidine-containing phosphotransfer domain, HPT domain"/>
    <property type="match status" value="1"/>
</dbReference>
<evidence type="ECO:0000313" key="20">
    <source>
        <dbReference type="EMBL" id="MCW3487739.1"/>
    </source>
</evidence>
<dbReference type="InterPro" id="IPR013656">
    <property type="entry name" value="PAS_4"/>
</dbReference>
<feature type="domain" description="PAS" evidence="17">
    <location>
        <begin position="346"/>
        <end position="416"/>
    </location>
</feature>
<evidence type="ECO:0000259" key="18">
    <source>
        <dbReference type="PROSITE" id="PS50113"/>
    </source>
</evidence>
<feature type="domain" description="Histidine kinase" evidence="15">
    <location>
        <begin position="488"/>
        <end position="712"/>
    </location>
</feature>
<dbReference type="InterPro" id="IPR011006">
    <property type="entry name" value="CheY-like_superfamily"/>
</dbReference>
<protein>
    <recommendedName>
        <fullName evidence="3">histidine kinase</fullName>
        <ecNumber evidence="3">2.7.13.3</ecNumber>
    </recommendedName>
</protein>
<evidence type="ECO:0000259" key="16">
    <source>
        <dbReference type="PROSITE" id="PS50110"/>
    </source>
</evidence>
<dbReference type="Pfam" id="PF01627">
    <property type="entry name" value="Hpt"/>
    <property type="match status" value="1"/>
</dbReference>
<evidence type="ECO:0000256" key="14">
    <source>
        <dbReference type="SAM" id="Phobius"/>
    </source>
</evidence>
<dbReference type="EC" id="2.7.13.3" evidence="3"/>
<comment type="caution">
    <text evidence="20">The sequence shown here is derived from an EMBL/GenBank/DDBJ whole genome shotgun (WGS) entry which is preliminary data.</text>
</comment>
<keyword evidence="11 14" id="KW-0472">Membrane</keyword>
<dbReference type="InterPro" id="IPR036097">
    <property type="entry name" value="HisK_dim/P_sf"/>
</dbReference>
<keyword evidence="10" id="KW-0902">Two-component regulatory system</keyword>
<dbReference type="PROSITE" id="PS50113">
    <property type="entry name" value="PAC"/>
    <property type="match status" value="1"/>
</dbReference>
<dbReference type="PROSITE" id="PS50109">
    <property type="entry name" value="HIS_KIN"/>
    <property type="match status" value="1"/>
</dbReference>
<evidence type="ECO:0000256" key="2">
    <source>
        <dbReference type="ARBA" id="ARBA00004651"/>
    </source>
</evidence>
<name>A0ABT3IUV3_9BACT</name>
<dbReference type="Gene3D" id="1.10.287.130">
    <property type="match status" value="1"/>
</dbReference>
<dbReference type="InterPro" id="IPR008207">
    <property type="entry name" value="Sig_transdc_His_kin_Hpt_dom"/>
</dbReference>
<gene>
    <name evidence="20" type="ORF">OL497_27855</name>
</gene>
<dbReference type="InterPro" id="IPR036890">
    <property type="entry name" value="HATPase_C_sf"/>
</dbReference>
<evidence type="ECO:0000256" key="12">
    <source>
        <dbReference type="PROSITE-ProRule" id="PRU00110"/>
    </source>
</evidence>
<dbReference type="SMART" id="SM00448">
    <property type="entry name" value="REC"/>
    <property type="match status" value="1"/>
</dbReference>
<keyword evidence="21" id="KW-1185">Reference proteome</keyword>
<keyword evidence="5 13" id="KW-0597">Phosphoprotein</keyword>
<feature type="domain" description="HPt" evidence="19">
    <location>
        <begin position="884"/>
        <end position="982"/>
    </location>
</feature>
<dbReference type="Pfam" id="PF08448">
    <property type="entry name" value="PAS_4"/>
    <property type="match status" value="1"/>
</dbReference>
<dbReference type="InterPro" id="IPR004358">
    <property type="entry name" value="Sig_transdc_His_kin-like_C"/>
</dbReference>
<dbReference type="InterPro" id="IPR000014">
    <property type="entry name" value="PAS"/>
</dbReference>
<dbReference type="SUPFAM" id="SSF47384">
    <property type="entry name" value="Homodimeric domain of signal transducing histidine kinase"/>
    <property type="match status" value="1"/>
</dbReference>
<dbReference type="Gene3D" id="3.30.450.20">
    <property type="entry name" value="PAS domain"/>
    <property type="match status" value="2"/>
</dbReference>
<dbReference type="InterPro" id="IPR003594">
    <property type="entry name" value="HATPase_dom"/>
</dbReference>
<proteinExistence type="predicted"/>
<dbReference type="InterPro" id="IPR005467">
    <property type="entry name" value="His_kinase_dom"/>
</dbReference>
<feature type="domain" description="PAC" evidence="18">
    <location>
        <begin position="293"/>
        <end position="345"/>
    </location>
</feature>
<evidence type="ECO:0000259" key="15">
    <source>
        <dbReference type="PROSITE" id="PS50109"/>
    </source>
</evidence>
<dbReference type="CDD" id="cd16922">
    <property type="entry name" value="HATPase_EvgS-ArcB-TorS-like"/>
    <property type="match status" value="1"/>
</dbReference>
<dbReference type="InterPro" id="IPR013767">
    <property type="entry name" value="PAS_fold"/>
</dbReference>
<dbReference type="InterPro" id="IPR001789">
    <property type="entry name" value="Sig_transdc_resp-reg_receiver"/>
</dbReference>
<dbReference type="InterPro" id="IPR035965">
    <property type="entry name" value="PAS-like_dom_sf"/>
</dbReference>
<feature type="modified residue" description="Phosphohistidine" evidence="12">
    <location>
        <position position="923"/>
    </location>
</feature>
<feature type="domain" description="PAS" evidence="17">
    <location>
        <begin position="219"/>
        <end position="289"/>
    </location>
</feature>
<evidence type="ECO:0000256" key="6">
    <source>
        <dbReference type="ARBA" id="ARBA00022692"/>
    </source>
</evidence>
<dbReference type="SMART" id="SM00086">
    <property type="entry name" value="PAC"/>
    <property type="match status" value="2"/>
</dbReference>
<dbReference type="PRINTS" id="PR00344">
    <property type="entry name" value="BCTRLSENSOR"/>
</dbReference>
<evidence type="ECO:0000256" key="5">
    <source>
        <dbReference type="ARBA" id="ARBA00022553"/>
    </source>
</evidence>
<dbReference type="PROSITE" id="PS50894">
    <property type="entry name" value="HPT"/>
    <property type="match status" value="1"/>
</dbReference>
<dbReference type="Pfam" id="PF00989">
    <property type="entry name" value="PAS"/>
    <property type="match status" value="1"/>
</dbReference>
<evidence type="ECO:0000313" key="21">
    <source>
        <dbReference type="Proteomes" id="UP001207742"/>
    </source>
</evidence>
<dbReference type="InterPro" id="IPR003661">
    <property type="entry name" value="HisK_dim/P_dom"/>
</dbReference>
<dbReference type="SMART" id="SM00091">
    <property type="entry name" value="PAS"/>
    <property type="match status" value="2"/>
</dbReference>
<keyword evidence="9 14" id="KW-1133">Transmembrane helix</keyword>
<dbReference type="PANTHER" id="PTHR45339:SF1">
    <property type="entry name" value="HYBRID SIGNAL TRANSDUCTION HISTIDINE KINASE J"/>
    <property type="match status" value="1"/>
</dbReference>
<feature type="transmembrane region" description="Helical" evidence="14">
    <location>
        <begin position="179"/>
        <end position="203"/>
    </location>
</feature>